<keyword evidence="7" id="KW-0547">Nucleotide-binding</keyword>
<dbReference type="InterPro" id="IPR027925">
    <property type="entry name" value="MCM_N"/>
</dbReference>
<dbReference type="Pfam" id="PF12619">
    <property type="entry name" value="MCM2_N"/>
    <property type="match status" value="1"/>
</dbReference>
<dbReference type="Pfam" id="PF23669">
    <property type="entry name" value="WHD_MCM2"/>
    <property type="match status" value="1"/>
</dbReference>
<keyword evidence="12" id="KW-0067">ATP-binding</keyword>
<dbReference type="Pfam" id="PF00493">
    <property type="entry name" value="MCM"/>
    <property type="match status" value="1"/>
</dbReference>
<dbReference type="InParanoid" id="A0A163LU90"/>
<dbReference type="InterPro" id="IPR008045">
    <property type="entry name" value="MCM2"/>
</dbReference>
<name>A0A163LU90_ABSGL</name>
<dbReference type="SUPFAM" id="SSF52540">
    <property type="entry name" value="P-loop containing nucleoside triphosphate hydrolases"/>
    <property type="match status" value="1"/>
</dbReference>
<dbReference type="FunFam" id="2.20.28.10:FF:000002">
    <property type="entry name" value="DNA helicase"/>
    <property type="match status" value="1"/>
</dbReference>
<dbReference type="InterPro" id="IPR018525">
    <property type="entry name" value="MCM_CS"/>
</dbReference>
<keyword evidence="6" id="KW-0479">Metal-binding</keyword>
<dbReference type="OrthoDB" id="844at2759"/>
<dbReference type="FunFam" id="3.40.50.300:FF:000138">
    <property type="entry name" value="DNA helicase"/>
    <property type="match status" value="1"/>
</dbReference>
<keyword evidence="8" id="KW-0863">Zinc-finger</keyword>
<organism evidence="19">
    <name type="scientific">Absidia glauca</name>
    <name type="common">Pin mould</name>
    <dbReference type="NCBI Taxonomy" id="4829"/>
    <lineage>
        <taxon>Eukaryota</taxon>
        <taxon>Fungi</taxon>
        <taxon>Fungi incertae sedis</taxon>
        <taxon>Mucoromycota</taxon>
        <taxon>Mucoromycotina</taxon>
        <taxon>Mucoromycetes</taxon>
        <taxon>Mucorales</taxon>
        <taxon>Cunninghamellaceae</taxon>
        <taxon>Absidia</taxon>
    </lineage>
</organism>
<dbReference type="Gene3D" id="2.40.50.140">
    <property type="entry name" value="Nucleic acid-binding proteins"/>
    <property type="match status" value="1"/>
</dbReference>
<evidence type="ECO:0000256" key="5">
    <source>
        <dbReference type="ARBA" id="ARBA00022705"/>
    </source>
</evidence>
<dbReference type="Gene3D" id="3.30.1640.10">
    <property type="entry name" value="mini-chromosome maintenance (MCM) complex, chain A, domain 1"/>
    <property type="match status" value="1"/>
</dbReference>
<evidence type="ECO:0000256" key="12">
    <source>
        <dbReference type="ARBA" id="ARBA00022840"/>
    </source>
</evidence>
<dbReference type="GO" id="GO:0000727">
    <property type="term" value="P:double-strand break repair via break-induced replication"/>
    <property type="evidence" value="ECO:0007669"/>
    <property type="project" value="TreeGrafter"/>
</dbReference>
<dbReference type="GO" id="GO:0005656">
    <property type="term" value="C:nuclear pre-replicative complex"/>
    <property type="evidence" value="ECO:0007669"/>
    <property type="project" value="UniProtKB-ARBA"/>
</dbReference>
<proteinExistence type="inferred from homology"/>
<dbReference type="PANTHER" id="PTHR11630">
    <property type="entry name" value="DNA REPLICATION LICENSING FACTOR MCM FAMILY MEMBER"/>
    <property type="match status" value="1"/>
</dbReference>
<evidence type="ECO:0000256" key="8">
    <source>
        <dbReference type="ARBA" id="ARBA00022771"/>
    </source>
</evidence>
<evidence type="ECO:0000259" key="18">
    <source>
        <dbReference type="PROSITE" id="PS50051"/>
    </source>
</evidence>
<evidence type="ECO:0000313" key="19">
    <source>
        <dbReference type="EMBL" id="SAL96678.1"/>
    </source>
</evidence>
<dbReference type="InterPro" id="IPR012340">
    <property type="entry name" value="NA-bd_OB-fold"/>
</dbReference>
<dbReference type="Gene3D" id="2.20.28.10">
    <property type="match status" value="1"/>
</dbReference>
<dbReference type="GO" id="GO:0003697">
    <property type="term" value="F:single-stranded DNA binding"/>
    <property type="evidence" value="ECO:0007669"/>
    <property type="project" value="TreeGrafter"/>
</dbReference>
<evidence type="ECO:0000256" key="2">
    <source>
        <dbReference type="ARBA" id="ARBA00008010"/>
    </source>
</evidence>
<feature type="region of interest" description="Disordered" evidence="17">
    <location>
        <begin position="1"/>
        <end position="56"/>
    </location>
</feature>
<dbReference type="PROSITE" id="PS00847">
    <property type="entry name" value="MCM_1"/>
    <property type="match status" value="1"/>
</dbReference>
<comment type="subcellular location">
    <subcellularLocation>
        <location evidence="1">Nucleus</location>
    </subcellularLocation>
</comment>
<sequence length="892" mass="101410">MSNPERKRRRDSISRPTNDLVRADSPGPSSFPPSSPAPFFSEADFRNDADDLEDDNGEDLFGSDMERDYMGNMEQDQYEEQGVDDEYYDALDIAERRAVDAKLGRRDAALERREGRMAGALMDGLDEDEPEFALPIGRRRRHIYNTQDVAEDGSGAGELSIEDLANVKSSTIGAWITQEAPRRATKREFKDFLQTYVDEHGTSVYGERIRDMGERNGESFEVNYEHLVHSKAVIAYFLANSPVAMLKILDEVALEVTLMQYPEYERIHRDIHVRITDLPTANTLRELRQNQLNCMIRVSGVVTRRTGVFPQLKWVKYNCAKCNQLLGPFYQDIHSEIKINTCPSCQSKGPFNVNMEETVYRNYQKLTIQECPGTVPPGRLPRHREVICLWDLIDKAKPDFPFPLTLQEVTGIYRNNFDASLSTKNGFPVFATIIEANYINKKEDMFSAYRLTDDDKKLIANMGKDKRIGKKIIKSIAPSIYGHDDIKRAIALSLFGGVSKNVQGKHNIRGDINILMLGDPGTAKSQFLKYVEKTAHRAVFTTGQGASAVGLTASVHKDPITREWTLEGGALVLADRGVCLIDEFDKMNDADRTSIHEAMEQQSISISKAGIITTLQARCSIVAAANPIRGRYNGSIPFSQNVELTEPILSRFDVLCVVKDIVEPELDHILATNVIASHVRSHPQPDEDDDDFAKPTANDADVIPQDVLRKYIMYSREMIHPQLQQVDEDKLSRLYSELRRESLASGSIPITVRHLESMIRLAEANAKMHLREYVRSDDVDMAIRVALDSFISAQKYSMMKVLRRRFSKYIVQSHDSDELLLSVLDNITKDARRLYQLRHRTLPTELEIFSADLEARARQMNIHDIQPFLHSQLFEKHHYSLEPHRGVIIKHY</sequence>
<dbReference type="GO" id="GO:0006279">
    <property type="term" value="P:premeiotic DNA replication"/>
    <property type="evidence" value="ECO:0007669"/>
    <property type="project" value="UniProtKB-ARBA"/>
</dbReference>
<keyword evidence="5" id="KW-0235">DNA replication</keyword>
<evidence type="ECO:0000256" key="11">
    <source>
        <dbReference type="ARBA" id="ARBA00022833"/>
    </source>
</evidence>
<dbReference type="GO" id="GO:0042555">
    <property type="term" value="C:MCM complex"/>
    <property type="evidence" value="ECO:0007669"/>
    <property type="project" value="InterPro"/>
</dbReference>
<dbReference type="FunCoup" id="A0A163LU90">
    <property type="interactions" value="828"/>
</dbReference>
<comment type="similarity">
    <text evidence="2">Belongs to the MCM family.</text>
</comment>
<dbReference type="GO" id="GO:0008270">
    <property type="term" value="F:zinc ion binding"/>
    <property type="evidence" value="ECO:0007669"/>
    <property type="project" value="UniProtKB-KW"/>
</dbReference>
<dbReference type="EMBL" id="LT551165">
    <property type="protein sequence ID" value="SAL96678.1"/>
    <property type="molecule type" value="Genomic_DNA"/>
</dbReference>
<dbReference type="GO" id="GO:0016787">
    <property type="term" value="F:hydrolase activity"/>
    <property type="evidence" value="ECO:0007669"/>
    <property type="project" value="UniProtKB-KW"/>
</dbReference>
<feature type="compositionally biased region" description="Basic residues" evidence="17">
    <location>
        <begin position="1"/>
        <end position="10"/>
    </location>
</feature>
<evidence type="ECO:0000256" key="16">
    <source>
        <dbReference type="ARBA" id="ARBA00074927"/>
    </source>
</evidence>
<dbReference type="OMA" id="TYERVTT"/>
<dbReference type="InterPro" id="IPR041562">
    <property type="entry name" value="MCM_lid"/>
</dbReference>
<evidence type="ECO:0000256" key="3">
    <source>
        <dbReference type="ARBA" id="ARBA00012551"/>
    </source>
</evidence>
<evidence type="ECO:0000256" key="15">
    <source>
        <dbReference type="ARBA" id="ARBA00023306"/>
    </source>
</evidence>
<dbReference type="PANTHER" id="PTHR11630:SF44">
    <property type="entry name" value="DNA REPLICATION LICENSING FACTOR MCM2"/>
    <property type="match status" value="1"/>
</dbReference>
<evidence type="ECO:0000256" key="1">
    <source>
        <dbReference type="ARBA" id="ARBA00004123"/>
    </source>
</evidence>
<dbReference type="GO" id="GO:1902975">
    <property type="term" value="P:mitotic DNA replication initiation"/>
    <property type="evidence" value="ECO:0007669"/>
    <property type="project" value="TreeGrafter"/>
</dbReference>
<dbReference type="Proteomes" id="UP000078561">
    <property type="component" value="Unassembled WGS sequence"/>
</dbReference>
<evidence type="ECO:0000256" key="13">
    <source>
        <dbReference type="ARBA" id="ARBA00023125"/>
    </source>
</evidence>
<dbReference type="InterPro" id="IPR027417">
    <property type="entry name" value="P-loop_NTPase"/>
</dbReference>
<keyword evidence="20" id="KW-1185">Reference proteome</keyword>
<evidence type="ECO:0000256" key="7">
    <source>
        <dbReference type="ARBA" id="ARBA00022741"/>
    </source>
</evidence>
<dbReference type="EC" id="3.6.4.12" evidence="3"/>
<reference evidence="19" key="1">
    <citation type="submission" date="2016-04" db="EMBL/GenBank/DDBJ databases">
        <authorList>
            <person name="Evans L.H."/>
            <person name="Alamgir A."/>
            <person name="Owens N."/>
            <person name="Weber N.D."/>
            <person name="Virtaneva K."/>
            <person name="Barbian K."/>
            <person name="Babar A."/>
            <person name="Rosenke K."/>
        </authorList>
    </citation>
    <scope>NUCLEOTIDE SEQUENCE [LARGE SCALE GENOMIC DNA]</scope>
    <source>
        <strain evidence="19">CBS 101.48</strain>
    </source>
</reference>
<dbReference type="InterPro" id="IPR001208">
    <property type="entry name" value="MCM_dom"/>
</dbReference>
<keyword evidence="15" id="KW-0131">Cell cycle</keyword>
<dbReference type="InterPro" id="IPR033762">
    <property type="entry name" value="MCM_OB"/>
</dbReference>
<dbReference type="CDD" id="cd17753">
    <property type="entry name" value="MCM2"/>
    <property type="match status" value="1"/>
</dbReference>
<dbReference type="GO" id="GO:0017116">
    <property type="term" value="F:single-stranded DNA helicase activity"/>
    <property type="evidence" value="ECO:0007669"/>
    <property type="project" value="TreeGrafter"/>
</dbReference>
<evidence type="ECO:0000256" key="6">
    <source>
        <dbReference type="ARBA" id="ARBA00022723"/>
    </source>
</evidence>
<dbReference type="STRING" id="4829.A0A163LU90"/>
<keyword evidence="9" id="KW-0378">Hydrolase</keyword>
<dbReference type="SUPFAM" id="SSF50249">
    <property type="entry name" value="Nucleic acid-binding proteins"/>
    <property type="match status" value="1"/>
</dbReference>
<keyword evidence="10" id="KW-0347">Helicase</keyword>
<dbReference type="Pfam" id="PF14551">
    <property type="entry name" value="MCM_N"/>
    <property type="match status" value="1"/>
</dbReference>
<dbReference type="InterPro" id="IPR031327">
    <property type="entry name" value="MCM"/>
</dbReference>
<accession>A0A163LU90</accession>
<dbReference type="PROSITE" id="PS50051">
    <property type="entry name" value="MCM_2"/>
    <property type="match status" value="1"/>
</dbReference>
<dbReference type="GO" id="GO:0043138">
    <property type="term" value="F:3'-5' DNA helicase activity"/>
    <property type="evidence" value="ECO:0007669"/>
    <property type="project" value="TreeGrafter"/>
</dbReference>
<dbReference type="InterPro" id="IPR059098">
    <property type="entry name" value="WHD_MCM2"/>
</dbReference>
<dbReference type="PRINTS" id="PR01658">
    <property type="entry name" value="MCMPROTEIN2"/>
</dbReference>
<dbReference type="Gene3D" id="3.40.50.300">
    <property type="entry name" value="P-loop containing nucleotide triphosphate hydrolases"/>
    <property type="match status" value="1"/>
</dbReference>
<evidence type="ECO:0000313" key="20">
    <source>
        <dbReference type="Proteomes" id="UP000078561"/>
    </source>
</evidence>
<feature type="domain" description="MCM C-terminal AAA(+) ATPase" evidence="18">
    <location>
        <begin position="468"/>
        <end position="674"/>
    </location>
</feature>
<dbReference type="Pfam" id="PF17855">
    <property type="entry name" value="MCM_lid"/>
    <property type="match status" value="1"/>
</dbReference>
<dbReference type="SMART" id="SM00350">
    <property type="entry name" value="MCM"/>
    <property type="match status" value="1"/>
</dbReference>
<dbReference type="GO" id="GO:0043596">
    <property type="term" value="C:nuclear replication fork"/>
    <property type="evidence" value="ECO:0007669"/>
    <property type="project" value="UniProtKB-ARBA"/>
</dbReference>
<evidence type="ECO:0000256" key="4">
    <source>
        <dbReference type="ARBA" id="ARBA00018925"/>
    </source>
</evidence>
<dbReference type="Pfam" id="PF17207">
    <property type="entry name" value="MCM_OB"/>
    <property type="match status" value="1"/>
</dbReference>
<keyword evidence="14" id="KW-0539">Nucleus</keyword>
<dbReference type="GO" id="GO:0031261">
    <property type="term" value="C:DNA replication preinitiation complex"/>
    <property type="evidence" value="ECO:0007669"/>
    <property type="project" value="UniProtKB-ARBA"/>
</dbReference>
<keyword evidence="11" id="KW-0862">Zinc</keyword>
<keyword evidence="13" id="KW-0238">DNA-binding</keyword>
<gene>
    <name evidence="19" type="primary">ABSGL_02094.1 scaffold 2596</name>
</gene>
<protein>
    <recommendedName>
        <fullName evidence="4">DNA replication licensing factor MCM2</fullName>
        <ecNumber evidence="3">3.6.4.12</ecNumber>
    </recommendedName>
    <alternativeName>
        <fullName evidence="16">DNA replication licensing factor mcm2</fullName>
    </alternativeName>
</protein>
<evidence type="ECO:0000256" key="10">
    <source>
        <dbReference type="ARBA" id="ARBA00022806"/>
    </source>
</evidence>
<evidence type="ECO:0000256" key="17">
    <source>
        <dbReference type="SAM" id="MobiDB-lite"/>
    </source>
</evidence>
<dbReference type="GO" id="GO:0005524">
    <property type="term" value="F:ATP binding"/>
    <property type="evidence" value="ECO:0007669"/>
    <property type="project" value="UniProtKB-KW"/>
</dbReference>
<evidence type="ECO:0000256" key="9">
    <source>
        <dbReference type="ARBA" id="ARBA00022801"/>
    </source>
</evidence>
<dbReference type="PRINTS" id="PR01657">
    <property type="entry name" value="MCMFAMILY"/>
</dbReference>
<evidence type="ECO:0000256" key="14">
    <source>
        <dbReference type="ARBA" id="ARBA00023242"/>
    </source>
</evidence>
<dbReference type="AlphaFoldDB" id="A0A163LU90"/>